<organism evidence="1 2">
    <name type="scientific">Bos mutus</name>
    <name type="common">wild yak</name>
    <dbReference type="NCBI Taxonomy" id="72004"/>
    <lineage>
        <taxon>Eukaryota</taxon>
        <taxon>Metazoa</taxon>
        <taxon>Chordata</taxon>
        <taxon>Craniata</taxon>
        <taxon>Vertebrata</taxon>
        <taxon>Euteleostomi</taxon>
        <taxon>Mammalia</taxon>
        <taxon>Eutheria</taxon>
        <taxon>Laurasiatheria</taxon>
        <taxon>Artiodactyla</taxon>
        <taxon>Ruminantia</taxon>
        <taxon>Pecora</taxon>
        <taxon>Bovidae</taxon>
        <taxon>Bovinae</taxon>
        <taxon>Bos</taxon>
    </lineage>
</organism>
<accession>A0A6B0QZF7</accession>
<comment type="caution">
    <text evidence="1">The sequence shown here is derived from an EMBL/GenBank/DDBJ whole genome shotgun (WGS) entry which is preliminary data.</text>
</comment>
<evidence type="ECO:0000313" key="1">
    <source>
        <dbReference type="EMBL" id="MXQ82640.1"/>
    </source>
</evidence>
<dbReference type="EMBL" id="VBQZ03000013">
    <property type="protein sequence ID" value="MXQ82640.1"/>
    <property type="molecule type" value="Genomic_DNA"/>
</dbReference>
<evidence type="ECO:0000313" key="2">
    <source>
        <dbReference type="Proteomes" id="UP000322234"/>
    </source>
</evidence>
<dbReference type="Proteomes" id="UP000322234">
    <property type="component" value="Unassembled WGS sequence"/>
</dbReference>
<protein>
    <submittedName>
        <fullName evidence="1">Uncharacterized protein</fullName>
    </submittedName>
</protein>
<gene>
    <name evidence="1" type="ORF">E5288_WYG009707</name>
</gene>
<keyword evidence="2" id="KW-1185">Reference proteome</keyword>
<name>A0A6B0QZF7_9CETA</name>
<sequence>MTAKNSHPIFRNEAQDSIFRRKKKPTSVYFIQSSKLKRLRAQVNRAQVLAGLGGQLGCQQLTLCQRERTGDGCDVDNGYSFPKLTDNFHFDKAPKSFRVGKRYSNSTVP</sequence>
<dbReference type="AlphaFoldDB" id="A0A6B0QZF7"/>
<reference evidence="1" key="1">
    <citation type="submission" date="2019-10" db="EMBL/GenBank/DDBJ databases">
        <title>The sequence and de novo assembly of the wild yak genome.</title>
        <authorList>
            <person name="Liu Y."/>
        </authorList>
    </citation>
    <scope>NUCLEOTIDE SEQUENCE [LARGE SCALE GENOMIC DNA]</scope>
    <source>
        <strain evidence="1">WY2019</strain>
    </source>
</reference>
<proteinExistence type="predicted"/>